<evidence type="ECO:0000256" key="4">
    <source>
        <dbReference type="ARBA" id="ARBA00022692"/>
    </source>
</evidence>
<evidence type="ECO:0000256" key="2">
    <source>
        <dbReference type="ARBA" id="ARBA00022516"/>
    </source>
</evidence>
<keyword evidence="5 10" id="KW-1133">Transmembrane helix</keyword>
<feature type="non-terminal residue" evidence="11">
    <location>
        <position position="1"/>
    </location>
</feature>
<gene>
    <name evidence="11" type="ORF">S12H4_27708</name>
</gene>
<reference evidence="11" key="1">
    <citation type="journal article" date="2014" name="Front. Microbiol.">
        <title>High frequency of phylogenetically diverse reductive dehalogenase-homologous genes in deep subseafloor sedimentary metagenomes.</title>
        <authorList>
            <person name="Kawai M."/>
            <person name="Futagami T."/>
            <person name="Toyoda A."/>
            <person name="Takaki Y."/>
            <person name="Nishi S."/>
            <person name="Hori S."/>
            <person name="Arai W."/>
            <person name="Tsubouchi T."/>
            <person name="Morono Y."/>
            <person name="Uchiyama I."/>
            <person name="Ito T."/>
            <person name="Fujiyama A."/>
            <person name="Inagaki F."/>
            <person name="Takami H."/>
        </authorList>
    </citation>
    <scope>NUCLEOTIDE SEQUENCE</scope>
    <source>
        <strain evidence="11">Expedition CK06-06</strain>
    </source>
</reference>
<sequence length="104" mass="11416">GGKGVATLIGVFLVLSPVVMGITLPIIGIALLFTRHIFTSIAIAAPFFLAAIWQVEKSPILLFYALGIVLFVLFRSRHRLKEVKTITARAAREIKAITSRVKEQ</sequence>
<dbReference type="EMBL" id="BARW01015834">
    <property type="protein sequence ID" value="GAI99486.1"/>
    <property type="molecule type" value="Genomic_DNA"/>
</dbReference>
<evidence type="ECO:0000313" key="11">
    <source>
        <dbReference type="EMBL" id="GAI99486.1"/>
    </source>
</evidence>
<keyword evidence="7 10" id="KW-0472">Membrane</keyword>
<keyword evidence="8" id="KW-0594">Phospholipid biosynthesis</keyword>
<evidence type="ECO:0000256" key="8">
    <source>
        <dbReference type="ARBA" id="ARBA00023209"/>
    </source>
</evidence>
<protein>
    <submittedName>
        <fullName evidence="11">Uncharacterized protein</fullName>
    </submittedName>
</protein>
<evidence type="ECO:0000256" key="7">
    <source>
        <dbReference type="ARBA" id="ARBA00023136"/>
    </source>
</evidence>
<keyword evidence="2" id="KW-0444">Lipid biosynthesis</keyword>
<dbReference type="GO" id="GO:0005886">
    <property type="term" value="C:plasma membrane"/>
    <property type="evidence" value="ECO:0007669"/>
    <property type="project" value="InterPro"/>
</dbReference>
<dbReference type="Pfam" id="PF02660">
    <property type="entry name" value="G3P_acyltransf"/>
    <property type="match status" value="1"/>
</dbReference>
<evidence type="ECO:0000256" key="3">
    <source>
        <dbReference type="ARBA" id="ARBA00022679"/>
    </source>
</evidence>
<feature type="transmembrane region" description="Helical" evidence="10">
    <location>
        <begin position="37"/>
        <end position="54"/>
    </location>
</feature>
<accession>X1U7C1</accession>
<evidence type="ECO:0000256" key="1">
    <source>
        <dbReference type="ARBA" id="ARBA00022475"/>
    </source>
</evidence>
<evidence type="ECO:0000256" key="10">
    <source>
        <dbReference type="SAM" id="Phobius"/>
    </source>
</evidence>
<keyword evidence="9" id="KW-1208">Phospholipid metabolism</keyword>
<keyword evidence="1" id="KW-1003">Cell membrane</keyword>
<comment type="caution">
    <text evidence="11">The sequence shown here is derived from an EMBL/GenBank/DDBJ whole genome shotgun (WGS) entry which is preliminary data.</text>
</comment>
<evidence type="ECO:0000256" key="9">
    <source>
        <dbReference type="ARBA" id="ARBA00023264"/>
    </source>
</evidence>
<proteinExistence type="predicted"/>
<keyword evidence="3" id="KW-0808">Transferase</keyword>
<dbReference type="GO" id="GO:0008654">
    <property type="term" value="P:phospholipid biosynthetic process"/>
    <property type="evidence" value="ECO:0007669"/>
    <property type="project" value="UniProtKB-KW"/>
</dbReference>
<dbReference type="GO" id="GO:0043772">
    <property type="term" value="F:acyl-phosphate glycerol-3-phosphate acyltransferase activity"/>
    <property type="evidence" value="ECO:0007669"/>
    <property type="project" value="InterPro"/>
</dbReference>
<evidence type="ECO:0000256" key="6">
    <source>
        <dbReference type="ARBA" id="ARBA00023098"/>
    </source>
</evidence>
<keyword evidence="6" id="KW-0443">Lipid metabolism</keyword>
<dbReference type="AlphaFoldDB" id="X1U7C1"/>
<keyword evidence="4 10" id="KW-0812">Transmembrane</keyword>
<organism evidence="11">
    <name type="scientific">marine sediment metagenome</name>
    <dbReference type="NCBI Taxonomy" id="412755"/>
    <lineage>
        <taxon>unclassified sequences</taxon>
        <taxon>metagenomes</taxon>
        <taxon>ecological metagenomes</taxon>
    </lineage>
</organism>
<feature type="transmembrane region" description="Helical" evidence="10">
    <location>
        <begin position="6"/>
        <end position="30"/>
    </location>
</feature>
<dbReference type="InterPro" id="IPR003811">
    <property type="entry name" value="G3P_acylTferase_PlsY"/>
</dbReference>
<feature type="transmembrane region" description="Helical" evidence="10">
    <location>
        <begin position="60"/>
        <end position="76"/>
    </location>
</feature>
<evidence type="ECO:0000256" key="5">
    <source>
        <dbReference type="ARBA" id="ARBA00022989"/>
    </source>
</evidence>
<name>X1U7C1_9ZZZZ</name>